<feature type="transmembrane region" description="Helical" evidence="11">
    <location>
        <begin position="289"/>
        <end position="311"/>
    </location>
</feature>
<evidence type="ECO:0000256" key="7">
    <source>
        <dbReference type="ARBA" id="ARBA00023157"/>
    </source>
</evidence>
<feature type="transmembrane region" description="Helical" evidence="11">
    <location>
        <begin position="160"/>
        <end position="183"/>
    </location>
</feature>
<dbReference type="Proteomes" id="UP000504640">
    <property type="component" value="Unplaced"/>
</dbReference>
<feature type="transmembrane region" description="Helical" evidence="11">
    <location>
        <begin position="331"/>
        <end position="353"/>
    </location>
</feature>
<evidence type="ECO:0000256" key="3">
    <source>
        <dbReference type="ARBA" id="ARBA00022692"/>
    </source>
</evidence>
<evidence type="ECO:0000256" key="9">
    <source>
        <dbReference type="ARBA" id="ARBA00023224"/>
    </source>
</evidence>
<organism evidence="14 15">
    <name type="scientific">Sapajus apella</name>
    <name type="common">Brown-capped capuchin</name>
    <name type="synonym">Cebus apella</name>
    <dbReference type="NCBI Taxonomy" id="9515"/>
    <lineage>
        <taxon>Eukaryota</taxon>
        <taxon>Metazoa</taxon>
        <taxon>Chordata</taxon>
        <taxon>Craniata</taxon>
        <taxon>Vertebrata</taxon>
        <taxon>Euteleostomi</taxon>
        <taxon>Mammalia</taxon>
        <taxon>Eutheria</taxon>
        <taxon>Euarchontoglires</taxon>
        <taxon>Primates</taxon>
        <taxon>Haplorrhini</taxon>
        <taxon>Platyrrhini</taxon>
        <taxon>Cebidae</taxon>
        <taxon>Cebinae</taxon>
        <taxon>Sapajus</taxon>
    </lineage>
</organism>
<evidence type="ECO:0000256" key="12">
    <source>
        <dbReference type="SAM" id="SignalP"/>
    </source>
</evidence>
<keyword evidence="9 10" id="KW-0807">Transducer</keyword>
<dbReference type="GeneID" id="116564727"/>
<feature type="chain" id="PRO_5026882617" evidence="12">
    <location>
        <begin position="17"/>
        <end position="404"/>
    </location>
</feature>
<evidence type="ECO:0000313" key="14">
    <source>
        <dbReference type="Proteomes" id="UP000504640"/>
    </source>
</evidence>
<dbReference type="CDD" id="cd15185">
    <property type="entry name" value="7tmA_CCR3"/>
    <property type="match status" value="1"/>
</dbReference>
<keyword evidence="2" id="KW-1003">Cell membrane</keyword>
<dbReference type="GO" id="GO:0019957">
    <property type="term" value="F:C-C chemokine binding"/>
    <property type="evidence" value="ECO:0007669"/>
    <property type="project" value="TreeGrafter"/>
</dbReference>
<comment type="similarity">
    <text evidence="10">Belongs to the G-protein coupled receptor 1 family.</text>
</comment>
<feature type="transmembrane region" description="Helical" evidence="11">
    <location>
        <begin position="89"/>
        <end position="109"/>
    </location>
</feature>
<reference evidence="15" key="1">
    <citation type="submission" date="2025-08" db="UniProtKB">
        <authorList>
            <consortium name="RefSeq"/>
        </authorList>
    </citation>
    <scope>IDENTIFICATION</scope>
    <source>
        <tissue evidence="15">Blood</tissue>
    </source>
</reference>
<dbReference type="GO" id="GO:0060326">
    <property type="term" value="P:cell chemotaxis"/>
    <property type="evidence" value="ECO:0007669"/>
    <property type="project" value="TreeGrafter"/>
</dbReference>
<protein>
    <submittedName>
        <fullName evidence="15">C-C chemokine receptor type 3 isoform X3</fullName>
    </submittedName>
</protein>
<dbReference type="InterPro" id="IPR002238">
    <property type="entry name" value="Chemokine_CCR3"/>
</dbReference>
<keyword evidence="14" id="KW-1185">Reference proteome</keyword>
<evidence type="ECO:0000256" key="11">
    <source>
        <dbReference type="SAM" id="Phobius"/>
    </source>
</evidence>
<dbReference type="PRINTS" id="PR00657">
    <property type="entry name" value="CCCHEMOKINER"/>
</dbReference>
<dbReference type="PRINTS" id="PR01108">
    <property type="entry name" value="CHEMOKINER3"/>
</dbReference>
<dbReference type="InterPro" id="IPR000276">
    <property type="entry name" value="GPCR_Rhodpsn"/>
</dbReference>
<dbReference type="InterPro" id="IPR050119">
    <property type="entry name" value="CCR1-9-like"/>
</dbReference>
<dbReference type="PRINTS" id="PR00237">
    <property type="entry name" value="GPCRRHODOPSN"/>
</dbReference>
<dbReference type="AlphaFoldDB" id="A0A6J3JHC3"/>
<dbReference type="CTD" id="1232"/>
<dbReference type="RefSeq" id="XP_032153915.1">
    <property type="nucleotide sequence ID" value="XM_032298024.1"/>
</dbReference>
<dbReference type="GO" id="GO:0006955">
    <property type="term" value="P:immune response"/>
    <property type="evidence" value="ECO:0007669"/>
    <property type="project" value="TreeGrafter"/>
</dbReference>
<accession>A0A6J3JHC3</accession>
<evidence type="ECO:0000256" key="1">
    <source>
        <dbReference type="ARBA" id="ARBA00004651"/>
    </source>
</evidence>
<feature type="domain" description="G-protein coupled receptors family 1 profile" evidence="13">
    <location>
        <begin position="100"/>
        <end position="350"/>
    </location>
</feature>
<evidence type="ECO:0000259" key="13">
    <source>
        <dbReference type="PROSITE" id="PS50262"/>
    </source>
</evidence>
<comment type="subcellular location">
    <subcellularLocation>
        <location evidence="1">Cell membrane</location>
        <topology evidence="1">Multi-pass membrane protein</topology>
    </subcellularLocation>
</comment>
<keyword evidence="5 10" id="KW-0297">G-protein coupled receptor</keyword>
<evidence type="ECO:0000256" key="5">
    <source>
        <dbReference type="ARBA" id="ARBA00023040"/>
    </source>
</evidence>
<dbReference type="PANTHER" id="PTHR10489">
    <property type="entry name" value="CELL ADHESION MOLECULE"/>
    <property type="match status" value="1"/>
</dbReference>
<dbReference type="GO" id="GO:0005737">
    <property type="term" value="C:cytoplasm"/>
    <property type="evidence" value="ECO:0007669"/>
    <property type="project" value="TreeGrafter"/>
</dbReference>
<gene>
    <name evidence="15" type="primary">CCR3</name>
</gene>
<evidence type="ECO:0000256" key="6">
    <source>
        <dbReference type="ARBA" id="ARBA00023136"/>
    </source>
</evidence>
<keyword evidence="3 10" id="KW-0812">Transmembrane</keyword>
<feature type="transmembrane region" description="Helical" evidence="11">
    <location>
        <begin position="248"/>
        <end position="268"/>
    </location>
</feature>
<dbReference type="InterPro" id="IPR017452">
    <property type="entry name" value="GPCR_Rhodpsn_7TM"/>
</dbReference>
<evidence type="ECO:0000256" key="8">
    <source>
        <dbReference type="ARBA" id="ARBA00023170"/>
    </source>
</evidence>
<keyword evidence="7" id="KW-1015">Disulfide bond</keyword>
<dbReference type="GO" id="GO:0016493">
    <property type="term" value="F:C-C chemokine receptor activity"/>
    <property type="evidence" value="ECO:0007669"/>
    <property type="project" value="InterPro"/>
</dbReference>
<keyword evidence="12" id="KW-0732">Signal</keyword>
<dbReference type="GO" id="GO:0007204">
    <property type="term" value="P:positive regulation of cytosolic calcium ion concentration"/>
    <property type="evidence" value="ECO:0007669"/>
    <property type="project" value="TreeGrafter"/>
</dbReference>
<dbReference type="Gene3D" id="1.20.1070.10">
    <property type="entry name" value="Rhodopsin 7-helix transmembrane proteins"/>
    <property type="match status" value="1"/>
</dbReference>
<evidence type="ECO:0000256" key="10">
    <source>
        <dbReference type="RuleBase" id="RU000688"/>
    </source>
</evidence>
<feature type="transmembrane region" description="Helical" evidence="11">
    <location>
        <begin position="121"/>
        <end position="140"/>
    </location>
</feature>
<name>A0A6J3JHC3_SAPAP</name>
<evidence type="ECO:0000256" key="4">
    <source>
        <dbReference type="ARBA" id="ARBA00022989"/>
    </source>
</evidence>
<feature type="signal peptide" evidence="12">
    <location>
        <begin position="1"/>
        <end position="16"/>
    </location>
</feature>
<keyword evidence="6 11" id="KW-0472">Membrane</keyword>
<dbReference type="GO" id="GO:0006954">
    <property type="term" value="P:inflammatory response"/>
    <property type="evidence" value="ECO:0007669"/>
    <property type="project" value="InterPro"/>
</dbReference>
<proteinExistence type="inferred from homology"/>
<dbReference type="GO" id="GO:0019722">
    <property type="term" value="P:calcium-mediated signaling"/>
    <property type="evidence" value="ECO:0007669"/>
    <property type="project" value="TreeGrafter"/>
</dbReference>
<evidence type="ECO:0000256" key="2">
    <source>
        <dbReference type="ARBA" id="ARBA00022475"/>
    </source>
</evidence>
<dbReference type="Pfam" id="PF00001">
    <property type="entry name" value="7tm_1"/>
    <property type="match status" value="1"/>
</dbReference>
<sequence length="404" mass="46350">MLLIIVIVNYCDCTCATDKRCIFVITAMEWIMPLGIRMLLIAHEPGRSEMATSLDTVETFGTTPFNYELGELCRKGDITALIAKFLPPLYSLVFIVGLLGNVLVVVILIKYRRLRIMTNIYLLNLAISDLLFLFTLPFWIHYVMWSDWVFGHGMCKVISGFYFTGLYGEIFFIILLTIDRYLAIVHAVFALRARTVTFGVITSIVTWGLAVLAALPEFIFQETENVLQGSYCNPVYPEDGAQSWKHFYALRINILVLALPLLVMAICYTGIIKTLLRCPNKKKYKAIRLIFVIMVVFFIFWTPYNLALLLYTFQATLFGYDCKQSKDLDLALLVTQVIAYSHCCVNPVIYAFVGERFRKYLHHFFHRHVLVYLSKYIPFLPSEKLERTSSVSPSTAEPELSIVF</sequence>
<dbReference type="FunFam" id="1.20.1070.10:FF:000026">
    <property type="entry name" value="C-C chemokine receptor type 5"/>
    <property type="match status" value="1"/>
</dbReference>
<dbReference type="PANTHER" id="PTHR10489:SF649">
    <property type="entry name" value="C-C CHEMOKINE RECEPTOR TYPE 3"/>
    <property type="match status" value="1"/>
</dbReference>
<dbReference type="GO" id="GO:0009897">
    <property type="term" value="C:external side of plasma membrane"/>
    <property type="evidence" value="ECO:0007669"/>
    <property type="project" value="TreeGrafter"/>
</dbReference>
<dbReference type="PROSITE" id="PS00237">
    <property type="entry name" value="G_PROTEIN_RECEP_F1_1"/>
    <property type="match status" value="1"/>
</dbReference>
<dbReference type="SUPFAM" id="SSF81321">
    <property type="entry name" value="Family A G protein-coupled receptor-like"/>
    <property type="match status" value="1"/>
</dbReference>
<dbReference type="PROSITE" id="PS50262">
    <property type="entry name" value="G_PROTEIN_RECEP_F1_2"/>
    <property type="match status" value="1"/>
</dbReference>
<dbReference type="InterPro" id="IPR000355">
    <property type="entry name" value="Chemokine_rcpt"/>
</dbReference>
<evidence type="ECO:0000313" key="15">
    <source>
        <dbReference type="RefSeq" id="XP_032153915.1"/>
    </source>
</evidence>
<keyword evidence="4 11" id="KW-1133">Transmembrane helix</keyword>
<keyword evidence="8 10" id="KW-0675">Receptor</keyword>
<feature type="transmembrane region" description="Helical" evidence="11">
    <location>
        <begin position="195"/>
        <end position="215"/>
    </location>
</feature>